<dbReference type="EMBL" id="JELW01000077">
    <property type="protein sequence ID" value="EXU95506.1"/>
    <property type="molecule type" value="Genomic_DNA"/>
</dbReference>
<dbReference type="OrthoDB" id="10306656at2759"/>
<sequence>MAVMKWFGRQRVSPVTTVMPSPSEARYPPPSYMAPTRGKMAARNEGTAAAKHLNTGFLNDCGVSIAPLPVPEREVETVSLDSSPPSTPRRDSATLVDFDEISTKIASKENTPRSRVTKEGSVEFQPRPSTPTGEPLPRPPLALLPHNRTWHSVVAAWKIMDFSQRHGLDLAYAIHICEDAGHVLPLSKFQTRHDATSPNVRFRWQFLAAYGLHNMSSPLQLPFHVDILQNGHGEYPDNAGPGELANGQICTYYRSSARPCHGSRPSFNPDQHNRDVNRGIIFAAYRRAGNGTKICEKTMEAFIEDLIDLYLSNGLQSLLLDARWEGAERLGTTVDLGAAAIRGAA</sequence>
<dbReference type="HOGENOM" id="CLU_811541_0_0_1"/>
<name>A0A0A1UMH8_9HYPO</name>
<reference evidence="2 3" key="1">
    <citation type="submission" date="2014-02" db="EMBL/GenBank/DDBJ databases">
        <title>The genome sequence of the entomopathogenic fungus Metarhizium robertsii ARSEF 2575.</title>
        <authorList>
            <person name="Giuliano Garisto Donzelli B."/>
            <person name="Roe B.A."/>
            <person name="Macmil S.L."/>
            <person name="Krasnoff S.B."/>
            <person name="Gibson D.M."/>
        </authorList>
    </citation>
    <scope>NUCLEOTIDE SEQUENCE [LARGE SCALE GENOMIC DNA]</scope>
    <source>
        <strain evidence="2 3">ARSEF 2575</strain>
    </source>
</reference>
<comment type="caution">
    <text evidence="2">The sequence shown here is derived from an EMBL/GenBank/DDBJ whole genome shotgun (WGS) entry which is preliminary data.</text>
</comment>
<gene>
    <name evidence="2" type="ORF">X797_011419</name>
</gene>
<dbReference type="AlphaFoldDB" id="A0A0A1UMH8"/>
<feature type="region of interest" description="Disordered" evidence="1">
    <location>
        <begin position="107"/>
        <end position="140"/>
    </location>
</feature>
<accession>A0A0A1UMH8</accession>
<feature type="compositionally biased region" description="Basic and acidic residues" evidence="1">
    <location>
        <begin position="107"/>
        <end position="121"/>
    </location>
</feature>
<evidence type="ECO:0000313" key="2">
    <source>
        <dbReference type="EMBL" id="EXU95506.1"/>
    </source>
</evidence>
<proteinExistence type="predicted"/>
<evidence type="ECO:0000256" key="1">
    <source>
        <dbReference type="SAM" id="MobiDB-lite"/>
    </source>
</evidence>
<evidence type="ECO:0000313" key="3">
    <source>
        <dbReference type="Proteomes" id="UP000030151"/>
    </source>
</evidence>
<dbReference type="Proteomes" id="UP000030151">
    <property type="component" value="Unassembled WGS sequence"/>
</dbReference>
<protein>
    <submittedName>
        <fullName evidence="2">Uncharacterized protein</fullName>
    </submittedName>
</protein>
<organism evidence="2 3">
    <name type="scientific">Metarhizium robertsii</name>
    <dbReference type="NCBI Taxonomy" id="568076"/>
    <lineage>
        <taxon>Eukaryota</taxon>
        <taxon>Fungi</taxon>
        <taxon>Dikarya</taxon>
        <taxon>Ascomycota</taxon>
        <taxon>Pezizomycotina</taxon>
        <taxon>Sordariomycetes</taxon>
        <taxon>Hypocreomycetidae</taxon>
        <taxon>Hypocreales</taxon>
        <taxon>Clavicipitaceae</taxon>
        <taxon>Metarhizium</taxon>
    </lineage>
</organism>